<dbReference type="EMBL" id="MU854342">
    <property type="protein sequence ID" value="KAK4042390.1"/>
    <property type="molecule type" value="Genomic_DNA"/>
</dbReference>
<feature type="region of interest" description="Disordered" evidence="1">
    <location>
        <begin position="560"/>
        <end position="608"/>
    </location>
</feature>
<keyword evidence="2" id="KW-0472">Membrane</keyword>
<organism evidence="3 4">
    <name type="scientific">Parachaetomium inaequale</name>
    <dbReference type="NCBI Taxonomy" id="2588326"/>
    <lineage>
        <taxon>Eukaryota</taxon>
        <taxon>Fungi</taxon>
        <taxon>Dikarya</taxon>
        <taxon>Ascomycota</taxon>
        <taxon>Pezizomycotina</taxon>
        <taxon>Sordariomycetes</taxon>
        <taxon>Sordariomycetidae</taxon>
        <taxon>Sordariales</taxon>
        <taxon>Chaetomiaceae</taxon>
        <taxon>Parachaetomium</taxon>
    </lineage>
</organism>
<feature type="transmembrane region" description="Helical" evidence="2">
    <location>
        <begin position="616"/>
        <end position="640"/>
    </location>
</feature>
<keyword evidence="4" id="KW-1185">Reference proteome</keyword>
<feature type="compositionally biased region" description="Polar residues" evidence="1">
    <location>
        <begin position="312"/>
        <end position="330"/>
    </location>
</feature>
<feature type="compositionally biased region" description="Low complexity" evidence="1">
    <location>
        <begin position="663"/>
        <end position="678"/>
    </location>
</feature>
<accession>A0AAN6PLS6</accession>
<feature type="compositionally biased region" description="Basic and acidic residues" evidence="1">
    <location>
        <begin position="294"/>
        <end position="308"/>
    </location>
</feature>
<evidence type="ECO:0000313" key="4">
    <source>
        <dbReference type="Proteomes" id="UP001303115"/>
    </source>
</evidence>
<feature type="compositionally biased region" description="Low complexity" evidence="1">
    <location>
        <begin position="592"/>
        <end position="607"/>
    </location>
</feature>
<dbReference type="Proteomes" id="UP001303115">
    <property type="component" value="Unassembled WGS sequence"/>
</dbReference>
<protein>
    <submittedName>
        <fullName evidence="3">Uncharacterized protein</fullName>
    </submittedName>
</protein>
<feature type="region of interest" description="Disordered" evidence="1">
    <location>
        <begin position="648"/>
        <end position="731"/>
    </location>
</feature>
<evidence type="ECO:0000256" key="1">
    <source>
        <dbReference type="SAM" id="MobiDB-lite"/>
    </source>
</evidence>
<dbReference type="AlphaFoldDB" id="A0AAN6PLS6"/>
<sequence length="731" mass="77418">MSWPAADEPPSDSGHGYQFDRPTDIASLGTFRGNRLVGLTSEQAERALKLMSGPFESLPQLPFFGPVFGFTTQWQKQEVARVLVGASANLGRLLTPTEADIFAHQRSKFCSRVTWTPPVVLVSAAYYTHRGLSTFRFPLYTPKAAWFQPKSFPTASRPLLTGPSAVRLWHVLRFGAYTLAGRLCLKGFIVGFSQASYLMSLLQDDRLEAMRLELKEVSDRSARGASSSHARPTDLPRPPARRQPMPTQQAPEPQTTPRQDDDDSYLFDDGSPVAPSQRKPPAAGSPQPPQEGSAWDRIRQRAKSEEGARWNPGQQQNSAPGGQQRTDQYTYSSAEQEKAYAKDQAQKDAVAWAVPGAPEGAIDCCAVCTKYLYEYAFHGMSTSAIPSKTTATPLVITSFPSIPLTTTFTPPATDCGGVYGPRTPNVFIIDNEPSCLPPNFSTSDSSFFYSPGIACPSGYWTACHDTAGVSSITTVTCCPTYGADISLSCVSNPLQLRGVWETLFCTWIAPASGTTVKVTKSSNAGRTSTVAETLSSPGGLNAYGVRMVYQASDLETASSSSASASSGAAGSSSTAATTNPTGDGSGSGSGSGSSPATSDDPAASASDAGGGLSTGAIAAIGVVVPLVVIGAALLGFALWWRRRKRLQQQQGDMGPPPPLSEVPGSTAPAGAEAAGPHHQPGEHVQGKQPAEYYYYGGQPQPHEMGADWVPSEMPDTGAAYELPGTMPKGSR</sequence>
<gene>
    <name evidence="3" type="ORF">C8A01DRAFT_14009</name>
</gene>
<feature type="compositionally biased region" description="Low complexity" evidence="1">
    <location>
        <begin position="243"/>
        <end position="257"/>
    </location>
</feature>
<comment type="caution">
    <text evidence="3">The sequence shown here is derived from an EMBL/GenBank/DDBJ whole genome shotgun (WGS) entry which is preliminary data.</text>
</comment>
<evidence type="ECO:0000313" key="3">
    <source>
        <dbReference type="EMBL" id="KAK4042390.1"/>
    </source>
</evidence>
<keyword evidence="2" id="KW-0812">Transmembrane</keyword>
<evidence type="ECO:0000256" key="2">
    <source>
        <dbReference type="SAM" id="Phobius"/>
    </source>
</evidence>
<feature type="compositionally biased region" description="Low complexity" evidence="1">
    <location>
        <begin position="560"/>
        <end position="582"/>
    </location>
</feature>
<name>A0AAN6PLS6_9PEZI</name>
<feature type="region of interest" description="Disordered" evidence="1">
    <location>
        <begin position="217"/>
        <end position="330"/>
    </location>
</feature>
<reference evidence="4" key="1">
    <citation type="journal article" date="2023" name="Mol. Phylogenet. Evol.">
        <title>Genome-scale phylogeny and comparative genomics of the fungal order Sordariales.</title>
        <authorList>
            <person name="Hensen N."/>
            <person name="Bonometti L."/>
            <person name="Westerberg I."/>
            <person name="Brannstrom I.O."/>
            <person name="Guillou S."/>
            <person name="Cros-Aarteil S."/>
            <person name="Calhoun S."/>
            <person name="Haridas S."/>
            <person name="Kuo A."/>
            <person name="Mondo S."/>
            <person name="Pangilinan J."/>
            <person name="Riley R."/>
            <person name="LaButti K."/>
            <person name="Andreopoulos B."/>
            <person name="Lipzen A."/>
            <person name="Chen C."/>
            <person name="Yan M."/>
            <person name="Daum C."/>
            <person name="Ng V."/>
            <person name="Clum A."/>
            <person name="Steindorff A."/>
            <person name="Ohm R.A."/>
            <person name="Martin F."/>
            <person name="Silar P."/>
            <person name="Natvig D.O."/>
            <person name="Lalanne C."/>
            <person name="Gautier V."/>
            <person name="Ament-Velasquez S.L."/>
            <person name="Kruys A."/>
            <person name="Hutchinson M.I."/>
            <person name="Powell A.J."/>
            <person name="Barry K."/>
            <person name="Miller A.N."/>
            <person name="Grigoriev I.V."/>
            <person name="Debuchy R."/>
            <person name="Gladieux P."/>
            <person name="Hiltunen Thoren M."/>
            <person name="Johannesson H."/>
        </authorList>
    </citation>
    <scope>NUCLEOTIDE SEQUENCE [LARGE SCALE GENOMIC DNA]</scope>
    <source>
        <strain evidence="4">CBS 284.82</strain>
    </source>
</reference>
<keyword evidence="2" id="KW-1133">Transmembrane helix</keyword>
<proteinExistence type="predicted"/>